<evidence type="ECO:0000256" key="1">
    <source>
        <dbReference type="ARBA" id="ARBA00004613"/>
    </source>
</evidence>
<keyword evidence="5" id="KW-1185">Reference proteome</keyword>
<dbReference type="PANTHER" id="PTHR10009:SF11">
    <property type="entry name" value="RH54244P"/>
    <property type="match status" value="1"/>
</dbReference>
<dbReference type="Gene3D" id="2.120.10.30">
    <property type="entry name" value="TolB, C-terminal domain"/>
    <property type="match status" value="1"/>
</dbReference>
<keyword evidence="3" id="KW-0964">Secreted</keyword>
<dbReference type="SUPFAM" id="SSF101898">
    <property type="entry name" value="NHL repeat"/>
    <property type="match status" value="1"/>
</dbReference>
<dbReference type="EnsemblMetazoa" id="RPRC004540-RA">
    <property type="protein sequence ID" value="RPRC004540-PA"/>
    <property type="gene ID" value="RPRC004540"/>
</dbReference>
<accession>T1HKG6</accession>
<evidence type="ECO:0000313" key="4">
    <source>
        <dbReference type="EnsemblMetazoa" id="RPRC004540-PA"/>
    </source>
</evidence>
<dbReference type="Proteomes" id="UP000015103">
    <property type="component" value="Unassembled WGS sequence"/>
</dbReference>
<proteinExistence type="inferred from homology"/>
<dbReference type="Pfam" id="PF03022">
    <property type="entry name" value="MRJP"/>
    <property type="match status" value="1"/>
</dbReference>
<dbReference type="EMBL" id="ACPB03021245">
    <property type="status" value="NOT_ANNOTATED_CDS"/>
    <property type="molecule type" value="Genomic_DNA"/>
</dbReference>
<name>T1HKG6_RHOPR</name>
<dbReference type="InterPro" id="IPR011042">
    <property type="entry name" value="6-blade_b-propeller_TolB-like"/>
</dbReference>
<evidence type="ECO:0008006" key="6">
    <source>
        <dbReference type="Google" id="ProtNLM"/>
    </source>
</evidence>
<dbReference type="STRING" id="13249.T1HKG6"/>
<dbReference type="OMA" id="KGWMWII"/>
<dbReference type="PANTHER" id="PTHR10009">
    <property type="entry name" value="PROTEIN YELLOW-RELATED"/>
    <property type="match status" value="1"/>
</dbReference>
<organism evidence="4 5">
    <name type="scientific">Rhodnius prolixus</name>
    <name type="common">Triatomid bug</name>
    <dbReference type="NCBI Taxonomy" id="13249"/>
    <lineage>
        <taxon>Eukaryota</taxon>
        <taxon>Metazoa</taxon>
        <taxon>Ecdysozoa</taxon>
        <taxon>Arthropoda</taxon>
        <taxon>Hexapoda</taxon>
        <taxon>Insecta</taxon>
        <taxon>Pterygota</taxon>
        <taxon>Neoptera</taxon>
        <taxon>Paraneoptera</taxon>
        <taxon>Hemiptera</taxon>
        <taxon>Heteroptera</taxon>
        <taxon>Panheteroptera</taxon>
        <taxon>Cimicomorpha</taxon>
        <taxon>Reduviidae</taxon>
        <taxon>Triatominae</taxon>
        <taxon>Rhodnius</taxon>
    </lineage>
</organism>
<dbReference type="AlphaFoldDB" id="T1HKG6"/>
<evidence type="ECO:0000313" key="5">
    <source>
        <dbReference type="Proteomes" id="UP000015103"/>
    </source>
</evidence>
<sequence length="410" mass="47290">FNYFPPFKGLFLLTYVLMSKNAADNRFKEKYSWEIIDYEFPSLEERAKAEAEGLYKPGNSFISSIDLWGDFLYLAVPRMKPGVPSTLNYINISDPMKSPILKPYPSWEANYFNNTAKKQGMTSVHSLRVDVCNRLWAIDSGLSDELNTNREENLPSLFVYNLIDRSLVRKYILVDEQFYRDSKFRNIVVDVTPGNCENAFAYLADTQHGLLVYRWYTNESHKISNNYFSFEPIWGSFRTSTGNLYQLNDGVLGMALSMPNQEGHRELFFQPLAGILVYRISTRILQNKSMPAECYKHTYLLGNRGDNMQSSASIFDQNTGTLFYTTVIKNGIACWNSFRGDNINPQNQGIINEFNEPLSYPADIRIDKNGSLWVLTNKMMDFLYEKEQSTTPYRIFTGTLHTLIKNTPCK</sequence>
<dbReference type="InterPro" id="IPR017996">
    <property type="entry name" value="MRJP/yellow-related"/>
</dbReference>
<dbReference type="InParanoid" id="T1HKG6"/>
<reference evidence="4" key="1">
    <citation type="submission" date="2015-05" db="UniProtKB">
        <authorList>
            <consortium name="EnsemblMetazoa"/>
        </authorList>
    </citation>
    <scope>IDENTIFICATION</scope>
</reference>
<dbReference type="HOGENOM" id="CLU_031076_2_0_1"/>
<dbReference type="eggNOG" id="ENOG502QSYY">
    <property type="taxonomic scope" value="Eukaryota"/>
</dbReference>
<dbReference type="GO" id="GO:0005576">
    <property type="term" value="C:extracellular region"/>
    <property type="evidence" value="ECO:0007669"/>
    <property type="project" value="UniProtKB-SubCell"/>
</dbReference>
<comment type="similarity">
    <text evidence="2">Belongs to the major royal jelly protein family.</text>
</comment>
<evidence type="ECO:0000256" key="2">
    <source>
        <dbReference type="ARBA" id="ARBA00009127"/>
    </source>
</evidence>
<evidence type="ECO:0000256" key="3">
    <source>
        <dbReference type="ARBA" id="ARBA00022525"/>
    </source>
</evidence>
<dbReference type="VEuPathDB" id="VectorBase:RPRC004540"/>
<protein>
    <recommendedName>
        <fullName evidence="6">Major royal jelly protein</fullName>
    </recommendedName>
</protein>
<comment type="subcellular location">
    <subcellularLocation>
        <location evidence="1">Secreted</location>
    </subcellularLocation>
</comment>